<evidence type="ECO:0000256" key="6">
    <source>
        <dbReference type="ARBA" id="ARBA00029454"/>
    </source>
</evidence>
<dbReference type="GO" id="GO:0031177">
    <property type="term" value="F:phosphopantetheine binding"/>
    <property type="evidence" value="ECO:0007669"/>
    <property type="project" value="TreeGrafter"/>
</dbReference>
<dbReference type="Proteomes" id="UP000813423">
    <property type="component" value="Unassembled WGS sequence"/>
</dbReference>
<name>A0A8H4IA62_ASPFM</name>
<dbReference type="InterPro" id="IPR000873">
    <property type="entry name" value="AMP-dep_synth/lig_dom"/>
</dbReference>
<evidence type="ECO:0000313" key="9">
    <source>
        <dbReference type="Proteomes" id="UP000813423"/>
    </source>
</evidence>
<evidence type="ECO:0000256" key="2">
    <source>
        <dbReference type="ARBA" id="ARBA00022553"/>
    </source>
</evidence>
<dbReference type="Gene3D" id="3.40.50.12780">
    <property type="entry name" value="N-terminal domain of ligase-like"/>
    <property type="match status" value="1"/>
</dbReference>
<dbReference type="GO" id="GO:0016874">
    <property type="term" value="F:ligase activity"/>
    <property type="evidence" value="ECO:0007669"/>
    <property type="project" value="UniProtKB-KW"/>
</dbReference>
<comment type="caution">
    <text evidence="8">The sequence shown here is derived from an EMBL/GenBank/DDBJ whole genome shotgun (WGS) entry which is preliminary data.</text>
</comment>
<organism evidence="8 9">
    <name type="scientific">Aspergillus fumigatus</name>
    <name type="common">Neosartorya fumigata</name>
    <dbReference type="NCBI Taxonomy" id="746128"/>
    <lineage>
        <taxon>Eukaryota</taxon>
        <taxon>Fungi</taxon>
        <taxon>Dikarya</taxon>
        <taxon>Ascomycota</taxon>
        <taxon>Pezizomycotina</taxon>
        <taxon>Eurotiomycetes</taxon>
        <taxon>Eurotiomycetidae</taxon>
        <taxon>Eurotiales</taxon>
        <taxon>Aspergillaceae</taxon>
        <taxon>Aspergillus</taxon>
        <taxon>Aspergillus subgen. Fumigati</taxon>
    </lineage>
</organism>
<evidence type="ECO:0000256" key="5">
    <source>
        <dbReference type="ARBA" id="ARBA00023026"/>
    </source>
</evidence>
<dbReference type="SUPFAM" id="SSF47336">
    <property type="entry name" value="ACP-like"/>
    <property type="match status" value="1"/>
</dbReference>
<dbReference type="InterPro" id="IPR036736">
    <property type="entry name" value="ACP-like_sf"/>
</dbReference>
<dbReference type="Pfam" id="PF00501">
    <property type="entry name" value="AMP-binding"/>
    <property type="match status" value="1"/>
</dbReference>
<evidence type="ECO:0000256" key="7">
    <source>
        <dbReference type="SAM" id="MobiDB-lite"/>
    </source>
</evidence>
<dbReference type="InterPro" id="IPR042099">
    <property type="entry name" value="ANL_N_sf"/>
</dbReference>
<dbReference type="Gene3D" id="3.30.559.30">
    <property type="entry name" value="Nonribosomal peptide synthetase, condensation domain"/>
    <property type="match status" value="1"/>
</dbReference>
<dbReference type="InterPro" id="IPR009081">
    <property type="entry name" value="PP-bd_ACP"/>
</dbReference>
<reference evidence="8" key="1">
    <citation type="submission" date="2021-08" db="EMBL/GenBank/DDBJ databases">
        <title>Global Aspergillus fumigatus from environmental and clinical sources.</title>
        <authorList>
            <person name="Barber A."/>
            <person name="Sae-Ong T."/>
        </authorList>
    </citation>
    <scope>NUCLEOTIDE SEQUENCE</scope>
    <source>
        <strain evidence="8">NRZ-2016-071</strain>
    </source>
</reference>
<dbReference type="PANTHER" id="PTHR45527">
    <property type="entry name" value="NONRIBOSOMAL PEPTIDE SYNTHETASE"/>
    <property type="match status" value="1"/>
</dbReference>
<comment type="similarity">
    <text evidence="6">Belongs to the NRP synthetase family.</text>
</comment>
<keyword evidence="3" id="KW-0436">Ligase</keyword>
<evidence type="ECO:0000256" key="3">
    <source>
        <dbReference type="ARBA" id="ARBA00022598"/>
    </source>
</evidence>
<evidence type="ECO:0000256" key="4">
    <source>
        <dbReference type="ARBA" id="ARBA00022737"/>
    </source>
</evidence>
<dbReference type="FunFam" id="3.40.50.12780:FF:000012">
    <property type="entry name" value="Non-ribosomal peptide synthetase"/>
    <property type="match status" value="1"/>
</dbReference>
<dbReference type="Gene3D" id="3.30.300.30">
    <property type="match status" value="1"/>
</dbReference>
<dbReference type="Pfam" id="PF00550">
    <property type="entry name" value="PP-binding"/>
    <property type="match status" value="1"/>
</dbReference>
<keyword evidence="2" id="KW-0597">Phosphoprotein</keyword>
<dbReference type="CDD" id="cd19542">
    <property type="entry name" value="CT_NRPS-like"/>
    <property type="match status" value="1"/>
</dbReference>
<dbReference type="FunFam" id="1.10.1200.10:FF:000005">
    <property type="entry name" value="Nonribosomal peptide synthetase 1"/>
    <property type="match status" value="1"/>
</dbReference>
<dbReference type="GO" id="GO:0044550">
    <property type="term" value="P:secondary metabolite biosynthetic process"/>
    <property type="evidence" value="ECO:0007669"/>
    <property type="project" value="TreeGrafter"/>
</dbReference>
<evidence type="ECO:0000313" key="8">
    <source>
        <dbReference type="EMBL" id="KAH1896698.1"/>
    </source>
</evidence>
<gene>
    <name evidence="8" type="primary">NRPS6</name>
    <name evidence="8" type="ORF">KXV57_001133</name>
</gene>
<feature type="region of interest" description="Disordered" evidence="7">
    <location>
        <begin position="846"/>
        <end position="870"/>
    </location>
</feature>
<dbReference type="SMR" id="A0A8H4IA62"/>
<dbReference type="InterPro" id="IPR001242">
    <property type="entry name" value="Condensation_dom"/>
</dbReference>
<keyword evidence="5" id="KW-0843">Virulence</keyword>
<dbReference type="OMA" id="QIENLAW"/>
<dbReference type="Gene3D" id="3.30.559.10">
    <property type="entry name" value="Chloramphenicol acetyltransferase-like domain"/>
    <property type="match status" value="1"/>
</dbReference>
<dbReference type="EMBL" id="JAIBSC010000118">
    <property type="protein sequence ID" value="KAH1896698.1"/>
    <property type="molecule type" value="Genomic_DNA"/>
</dbReference>
<dbReference type="GO" id="GO:0043041">
    <property type="term" value="P:amino acid activation for nonribosomal peptide biosynthetic process"/>
    <property type="evidence" value="ECO:0007669"/>
    <property type="project" value="TreeGrafter"/>
</dbReference>
<dbReference type="Pfam" id="PF00668">
    <property type="entry name" value="Condensation"/>
    <property type="match status" value="1"/>
</dbReference>
<proteinExistence type="inferred from homology"/>
<dbReference type="InterPro" id="IPR023213">
    <property type="entry name" value="CAT-like_dom_sf"/>
</dbReference>
<dbReference type="Gene3D" id="1.10.1200.10">
    <property type="entry name" value="ACP-like"/>
    <property type="match status" value="1"/>
</dbReference>
<protein>
    <submittedName>
        <fullName evidence="8">Nonribosomal peptide synthetase 6</fullName>
    </submittedName>
</protein>
<dbReference type="PROSITE" id="PS50075">
    <property type="entry name" value="CARRIER"/>
    <property type="match status" value="1"/>
</dbReference>
<sequence>MTAIDVPWLSTPRRDNSHGTRSNSSCQPSCTQRIAVPISPDAVKYPLAVFCFAWAVTLGAYLDSQELVIGFAFHGWDGDTSIPSAGTCRIRIRPEQEILPALDEVVADGDKGLRSWVAQGAGSETDIAIQRKEVGDSLHPAVHGDEKLSPEIIITPSGNQGPYHVQGRFDPHIVAPALAHMMLHQFAFAVQGIVRGQSSIASSQVKDLQAISPDGMAQLMRWNRQSAAEEDGACVQDLIQRTCQQQPHAMAVCAWDGSWSYQELDCQASHLASQLCDHGIEPEKFVGLLFEKSKWTTVAILAVLKAGGAFVLLDPTQPAAYLSAICTMTRTALLLCSSHNQRLAAELRQTTIQVPRDPYHGAMPTSDFRRQSSPAVQPHHTLYACFTSGSTGRPKGFIIDHVAFNSGLQTYAHATGLGCDSRVFQFASYSFAPSITDQLASLIVGASICVPAEEELQNDVEGSISQLQATWLKLTPSVARTLDPGRLPCVKTLILVGEEAQVSDVAAWQDHGITVLGLYGQSENAKGTMVSRKSSEDADPGNIGSPFCAVGWVVDPDDYHRLMPIGATGELLLESPCLCRGYIDNEDETKLAFVSKPSWLTQVRGQGTAQPLLRTGDIVRYNCVDGTFCLVGRKGNRVKLRGQRLELAQVEHHLRSCLSSTHPVLADVVQPANENGRDPMLVAFVPWADSQSAADATDGFFAPPTKDFQTQARAVLGRLRHLLPSFMVPSTLLAVRTIPRTGTGKIHRRRLQEAASMLSRKQLMAYISPFIPYRAPETELERKLQRACGRLLNIEADQISMQDNFFDLGGNSLTARQLVAVARAEGLQVSVAQIFQQPTLAGLAQTHRHPVRRAEVPRSSHDPDPFGRVRDDVRREGLPHIARGNIEDALPVLYTQMTTARDHCVDFFPLRVIGGQLDPEQLRLAWTRVIQAFPILRTVFPRFRGRFIQLVVRDIGDSNFYRVVEAPSGQTAEEWARALCTEAIQFRCPVDRPVAQLTLIQAAGSSALVLRLCHAQYDGSCLEHLVRSLMMAYHGRPLVVESDFQAYTRTCLRLRIPEVLDFWRRFLAGSSPTQLASSMTGDREAARKINRSFFRREVNSLAAPAGFTLATVVKAAWSWVLRNETRSEDVVFGQLVSCRGSVPLPHADTIIGPCMNIIPVRVGRDLLGAVQAQHAQTMEFDMIGMDEIVRHCTSWPAGTEPDSIIIHENFHVDWEVHDGGVTIQKIAAVFNQQPSSLTFLITIPTETGLIAVLMAPANMSSTHADRVLDLFCNTLTRLAWSPAAVLRRSE</sequence>
<dbReference type="SUPFAM" id="SSF56801">
    <property type="entry name" value="Acetyl-CoA synthetase-like"/>
    <property type="match status" value="1"/>
</dbReference>
<keyword evidence="1" id="KW-0596">Phosphopantetheine</keyword>
<feature type="region of interest" description="Disordered" evidence="7">
    <location>
        <begin position="1"/>
        <end position="27"/>
    </location>
</feature>
<dbReference type="GO" id="GO:0005737">
    <property type="term" value="C:cytoplasm"/>
    <property type="evidence" value="ECO:0007669"/>
    <property type="project" value="TreeGrafter"/>
</dbReference>
<evidence type="ECO:0000256" key="1">
    <source>
        <dbReference type="ARBA" id="ARBA00022450"/>
    </source>
</evidence>
<dbReference type="InterPro" id="IPR045851">
    <property type="entry name" value="AMP-bd_C_sf"/>
</dbReference>
<feature type="compositionally biased region" description="Basic and acidic residues" evidence="7">
    <location>
        <begin position="852"/>
        <end position="870"/>
    </location>
</feature>
<keyword evidence="4" id="KW-0677">Repeat</keyword>
<dbReference type="PANTHER" id="PTHR45527:SF3">
    <property type="entry name" value="SIDEROPHORE SYNTHETASE (EUROFUNG)"/>
    <property type="match status" value="1"/>
</dbReference>
<dbReference type="SUPFAM" id="SSF52777">
    <property type="entry name" value="CoA-dependent acyltransferases"/>
    <property type="match status" value="2"/>
</dbReference>
<dbReference type="CDD" id="cd05918">
    <property type="entry name" value="A_NRPS_SidN3_like"/>
    <property type="match status" value="1"/>
</dbReference>
<accession>A0A8H4IA62</accession>